<comment type="subcellular location">
    <subcellularLocation>
        <location evidence="1">Cell envelope</location>
    </subcellularLocation>
</comment>
<dbReference type="EMBL" id="CP002659">
    <property type="protein sequence ID" value="AEC02798.1"/>
    <property type="molecule type" value="Genomic_DNA"/>
</dbReference>
<keyword evidence="8" id="KW-1185">Reference proteome</keyword>
<keyword evidence="4 5" id="KW-0732">Signal</keyword>
<feature type="chain" id="PRO_5003310265" evidence="5">
    <location>
        <begin position="25"/>
        <end position="541"/>
    </location>
</feature>
<dbReference type="PANTHER" id="PTHR30290:SF10">
    <property type="entry name" value="PERIPLASMIC OLIGOPEPTIDE-BINDING PROTEIN-RELATED"/>
    <property type="match status" value="1"/>
</dbReference>
<dbReference type="GO" id="GO:1904680">
    <property type="term" value="F:peptide transmembrane transporter activity"/>
    <property type="evidence" value="ECO:0007669"/>
    <property type="project" value="TreeGrafter"/>
</dbReference>
<dbReference type="RefSeq" id="WP_013740192.1">
    <property type="nucleotide sequence ID" value="NC_015436.1"/>
</dbReference>
<evidence type="ECO:0000256" key="1">
    <source>
        <dbReference type="ARBA" id="ARBA00004196"/>
    </source>
</evidence>
<dbReference type="PANTHER" id="PTHR30290">
    <property type="entry name" value="PERIPLASMIC BINDING COMPONENT OF ABC TRANSPORTER"/>
    <property type="match status" value="1"/>
</dbReference>
<dbReference type="Gene3D" id="3.10.105.10">
    <property type="entry name" value="Dipeptide-binding Protein, Domain 3"/>
    <property type="match status" value="1"/>
</dbReference>
<evidence type="ECO:0000313" key="8">
    <source>
        <dbReference type="Proteomes" id="UP000007939"/>
    </source>
</evidence>
<evidence type="ECO:0000259" key="6">
    <source>
        <dbReference type="Pfam" id="PF00496"/>
    </source>
</evidence>
<evidence type="ECO:0000256" key="2">
    <source>
        <dbReference type="ARBA" id="ARBA00005695"/>
    </source>
</evidence>
<dbReference type="GO" id="GO:0043190">
    <property type="term" value="C:ATP-binding cassette (ABC) transporter complex"/>
    <property type="evidence" value="ECO:0007669"/>
    <property type="project" value="InterPro"/>
</dbReference>
<protein>
    <submittedName>
        <fullName evidence="7">Extracellular solute-binding protein family 5</fullName>
    </submittedName>
</protein>
<name>F4GJQ1_PARC1</name>
<dbReference type="AlphaFoldDB" id="F4GJQ1"/>
<evidence type="ECO:0000256" key="3">
    <source>
        <dbReference type="ARBA" id="ARBA00022448"/>
    </source>
</evidence>
<dbReference type="CDD" id="cd08504">
    <property type="entry name" value="PBP2_OppA"/>
    <property type="match status" value="1"/>
</dbReference>
<dbReference type="KEGG" id="scc:Spico_1596"/>
<accession>F4GJQ1</accession>
<evidence type="ECO:0000256" key="5">
    <source>
        <dbReference type="SAM" id="SignalP"/>
    </source>
</evidence>
<gene>
    <name evidence="7" type="ordered locus">Spico_1596</name>
</gene>
<dbReference type="SUPFAM" id="SSF53850">
    <property type="entry name" value="Periplasmic binding protein-like II"/>
    <property type="match status" value="1"/>
</dbReference>
<feature type="domain" description="Solute-binding protein family 5" evidence="6">
    <location>
        <begin position="100"/>
        <end position="460"/>
    </location>
</feature>
<dbReference type="InterPro" id="IPR030678">
    <property type="entry name" value="Peptide/Ni-bd"/>
</dbReference>
<dbReference type="Pfam" id="PF00496">
    <property type="entry name" value="SBP_bac_5"/>
    <property type="match status" value="1"/>
</dbReference>
<reference evidence="8" key="1">
    <citation type="submission" date="2011-04" db="EMBL/GenBank/DDBJ databases">
        <title>The complete genome of Spirochaeta coccoides DSM 17374.</title>
        <authorList>
            <person name="Lucas S."/>
            <person name="Copeland A."/>
            <person name="Lapidus A."/>
            <person name="Bruce D."/>
            <person name="Goodwin L."/>
            <person name="Pitluck S."/>
            <person name="Peters L."/>
            <person name="Kyrpides N."/>
            <person name="Mavromatis K."/>
            <person name="Pagani I."/>
            <person name="Ivanova N."/>
            <person name="Ovchinnikova G."/>
            <person name="Lu M."/>
            <person name="Detter J.C."/>
            <person name="Tapia R."/>
            <person name="Han C."/>
            <person name="Land M."/>
            <person name="Hauser L."/>
            <person name="Markowitz V."/>
            <person name="Cheng J.-F."/>
            <person name="Hugenholtz P."/>
            <person name="Woyke T."/>
            <person name="Wu D."/>
            <person name="Spring S."/>
            <person name="Schroeder M."/>
            <person name="Brambilla E."/>
            <person name="Klenk H.-P."/>
            <person name="Eisen J.A."/>
        </authorList>
    </citation>
    <scope>NUCLEOTIDE SEQUENCE [LARGE SCALE GENOMIC DNA]</scope>
    <source>
        <strain evidence="8">ATCC BAA-1237 / DSM 17374 / SPN1</strain>
    </source>
</reference>
<organism evidence="7 8">
    <name type="scientific">Parasphaerochaeta coccoides (strain ATCC BAA-1237 / DSM 17374 / SPN1)</name>
    <name type="common">Sphaerochaeta coccoides</name>
    <dbReference type="NCBI Taxonomy" id="760011"/>
    <lineage>
        <taxon>Bacteria</taxon>
        <taxon>Pseudomonadati</taxon>
        <taxon>Spirochaetota</taxon>
        <taxon>Spirochaetia</taxon>
        <taxon>Spirochaetales</taxon>
        <taxon>Sphaerochaetaceae</taxon>
        <taxon>Parasphaerochaeta</taxon>
    </lineage>
</organism>
<sequence length="541" mass="59057">MGHTARILTLLLCSVLLLPATAIANGRMEAKISIETEIRHPVPSAPPIPDDGITLVIALDKGEDVLSFHPHEAATALSSLASSAVAEGLTTYSRDASDAVPALASSWIQSTDGLMWIFTLRTGICFSDGTPITSHSVIDSWLNLLAPGNPNSSYSSFLDSVVGVKAYRTGTGETSGVGFRALDDTHLLISLKYPASYLPMLLASPGFAVVHPAILKDNNLAGTYSSGPFILKSQDKYGYTLVRNPQHQIADTPGYDILRLDIRGPGIAVYEDYKNGKIHWSQVYIPEPWLTGGDVFMAPQYSTDFFYFSTQEEPYADPRVRRALLSLLDAKVIRSLKPLIATKSLVPFSTAAFPSSAVTADERRTQALSLLAEAGYGDSGKSLPEIVMAVHRGSQTQQTAEYIADTWARELGITVILDTVPLSVYATHPENSPYEFATLTWIGDFPAPQAFLSLWLSDSSYNLGKYADKEYDALVSLANKATDEEERSRFLSQAEQRLLDQGAVYPLTHGFSVNFVNTRLLSGWEANALDIHPWRYLTPAR</sequence>
<proteinExistence type="inferred from homology"/>
<dbReference type="OrthoDB" id="9801912at2"/>
<keyword evidence="3" id="KW-0813">Transport</keyword>
<dbReference type="InterPro" id="IPR000914">
    <property type="entry name" value="SBP_5_dom"/>
</dbReference>
<evidence type="ECO:0000313" key="7">
    <source>
        <dbReference type="EMBL" id="AEC02798.1"/>
    </source>
</evidence>
<feature type="signal peptide" evidence="5">
    <location>
        <begin position="1"/>
        <end position="24"/>
    </location>
</feature>
<dbReference type="PIRSF" id="PIRSF002741">
    <property type="entry name" value="MppA"/>
    <property type="match status" value="1"/>
</dbReference>
<dbReference type="InterPro" id="IPR039424">
    <property type="entry name" value="SBP_5"/>
</dbReference>
<dbReference type="STRING" id="760011.Spico_1596"/>
<dbReference type="eggNOG" id="COG4166">
    <property type="taxonomic scope" value="Bacteria"/>
</dbReference>
<dbReference type="Gene3D" id="3.90.76.10">
    <property type="entry name" value="Dipeptide-binding Protein, Domain 1"/>
    <property type="match status" value="1"/>
</dbReference>
<dbReference type="Gene3D" id="3.40.190.10">
    <property type="entry name" value="Periplasmic binding protein-like II"/>
    <property type="match status" value="1"/>
</dbReference>
<evidence type="ECO:0000256" key="4">
    <source>
        <dbReference type="ARBA" id="ARBA00022729"/>
    </source>
</evidence>
<dbReference type="Proteomes" id="UP000007939">
    <property type="component" value="Chromosome"/>
</dbReference>
<reference evidence="7 8" key="2">
    <citation type="journal article" date="2012" name="Stand. Genomic Sci.">
        <title>Complete genome sequence of the termite hindgut bacterium Spirochaeta coccoides type strain (SPN1(T)), reclassification in the genus Sphaerochaeta as Sphaerochaeta coccoides comb. nov. and emendations of the family Spirochaetaceae and the genus Sphaerochaeta.</title>
        <authorList>
            <person name="Abt B."/>
            <person name="Han C."/>
            <person name="Scheuner C."/>
            <person name="Lu M."/>
            <person name="Lapidus A."/>
            <person name="Nolan M."/>
            <person name="Lucas S."/>
            <person name="Hammon N."/>
            <person name="Deshpande S."/>
            <person name="Cheng J.F."/>
            <person name="Tapia R."/>
            <person name="Goodwin L.A."/>
            <person name="Pitluck S."/>
            <person name="Liolios K."/>
            <person name="Pagani I."/>
            <person name="Ivanova N."/>
            <person name="Mavromatis K."/>
            <person name="Mikhailova N."/>
            <person name="Huntemann M."/>
            <person name="Pati A."/>
            <person name="Chen A."/>
            <person name="Palaniappan K."/>
            <person name="Land M."/>
            <person name="Hauser L."/>
            <person name="Brambilla E.M."/>
            <person name="Rohde M."/>
            <person name="Spring S."/>
            <person name="Gronow S."/>
            <person name="Goker M."/>
            <person name="Woyke T."/>
            <person name="Bristow J."/>
            <person name="Eisen J.A."/>
            <person name="Markowitz V."/>
            <person name="Hugenholtz P."/>
            <person name="Kyrpides N.C."/>
            <person name="Klenk H.P."/>
            <person name="Detter J.C."/>
        </authorList>
    </citation>
    <scope>NUCLEOTIDE SEQUENCE [LARGE SCALE GENOMIC DNA]</scope>
    <source>
        <strain evidence="8">ATCC BAA-1237 / DSM 17374 / SPN1</strain>
    </source>
</reference>
<dbReference type="GO" id="GO:0030288">
    <property type="term" value="C:outer membrane-bounded periplasmic space"/>
    <property type="evidence" value="ECO:0007669"/>
    <property type="project" value="UniProtKB-ARBA"/>
</dbReference>
<comment type="similarity">
    <text evidence="2">Belongs to the bacterial solute-binding protein 5 family.</text>
</comment>
<dbReference type="GO" id="GO:0015833">
    <property type="term" value="P:peptide transport"/>
    <property type="evidence" value="ECO:0007669"/>
    <property type="project" value="TreeGrafter"/>
</dbReference>
<dbReference type="HOGENOM" id="CLU_017028_0_3_12"/>